<protein>
    <submittedName>
        <fullName evidence="10">Aromatic ring-hydroxylating dioxygenase subunit alpha</fullName>
        <ecNumber evidence="10">1.14.13.-</ecNumber>
    </submittedName>
</protein>
<dbReference type="PROSITE" id="PS51296">
    <property type="entry name" value="RIESKE"/>
    <property type="match status" value="1"/>
</dbReference>
<dbReference type="Pfam" id="PF00355">
    <property type="entry name" value="Rieske"/>
    <property type="match status" value="1"/>
</dbReference>
<dbReference type="EC" id="1.14.13.-" evidence="10"/>
<feature type="domain" description="Rieske" evidence="9">
    <location>
        <begin position="15"/>
        <end position="119"/>
    </location>
</feature>
<evidence type="ECO:0000259" key="9">
    <source>
        <dbReference type="PROSITE" id="PS51296"/>
    </source>
</evidence>
<dbReference type="InterPro" id="IPR001663">
    <property type="entry name" value="Rng_hydr_dOase-A"/>
</dbReference>
<dbReference type="EMBL" id="JBHSBU010000001">
    <property type="protein sequence ID" value="MFC4160133.1"/>
    <property type="molecule type" value="Genomic_DNA"/>
</dbReference>
<dbReference type="PANTHER" id="PTHR43756">
    <property type="entry name" value="CHOLINE MONOOXYGENASE, CHLOROPLASTIC"/>
    <property type="match status" value="1"/>
</dbReference>
<dbReference type="RefSeq" id="WP_378164630.1">
    <property type="nucleotide sequence ID" value="NZ_JBHSBU010000001.1"/>
</dbReference>
<dbReference type="Pfam" id="PF00848">
    <property type="entry name" value="Ring_hydroxyl_A"/>
    <property type="match status" value="1"/>
</dbReference>
<keyword evidence="3" id="KW-0001">2Fe-2S</keyword>
<dbReference type="InterPro" id="IPR017941">
    <property type="entry name" value="Rieske_2Fe-2S"/>
</dbReference>
<dbReference type="Gene3D" id="3.90.380.10">
    <property type="entry name" value="Naphthalene 1,2-dioxygenase Alpha Subunit, Chain A, domain 1"/>
    <property type="match status" value="2"/>
</dbReference>
<gene>
    <name evidence="10" type="ORF">ACFOW7_12310</name>
</gene>
<dbReference type="SUPFAM" id="SSF55961">
    <property type="entry name" value="Bet v1-like"/>
    <property type="match status" value="1"/>
</dbReference>
<dbReference type="Gene3D" id="2.102.10.10">
    <property type="entry name" value="Rieske [2Fe-2S] iron-sulphur domain"/>
    <property type="match status" value="1"/>
</dbReference>
<comment type="cofactor">
    <cofactor evidence="1">
        <name>Fe cation</name>
        <dbReference type="ChEBI" id="CHEBI:24875"/>
    </cofactor>
</comment>
<dbReference type="PROSITE" id="PS00570">
    <property type="entry name" value="RING_HYDROXYL_ALPHA"/>
    <property type="match status" value="1"/>
</dbReference>
<organism evidence="10 11">
    <name type="scientific">Chitinimonas lacunae</name>
    <dbReference type="NCBI Taxonomy" id="1963018"/>
    <lineage>
        <taxon>Bacteria</taxon>
        <taxon>Pseudomonadati</taxon>
        <taxon>Pseudomonadota</taxon>
        <taxon>Betaproteobacteria</taxon>
        <taxon>Neisseriales</taxon>
        <taxon>Chitinibacteraceae</taxon>
        <taxon>Chitinimonas</taxon>
    </lineage>
</organism>
<proteinExistence type="inferred from homology"/>
<name>A0ABV8MSJ6_9NEIS</name>
<evidence type="ECO:0000256" key="7">
    <source>
        <dbReference type="ARBA" id="ARBA00023014"/>
    </source>
</evidence>
<evidence type="ECO:0000313" key="11">
    <source>
        <dbReference type="Proteomes" id="UP001595791"/>
    </source>
</evidence>
<keyword evidence="10" id="KW-0223">Dioxygenase</keyword>
<accession>A0ABV8MSJ6</accession>
<reference evidence="11" key="1">
    <citation type="journal article" date="2019" name="Int. J. Syst. Evol. Microbiol.">
        <title>The Global Catalogue of Microorganisms (GCM) 10K type strain sequencing project: providing services to taxonomists for standard genome sequencing and annotation.</title>
        <authorList>
            <consortium name="The Broad Institute Genomics Platform"/>
            <consortium name="The Broad Institute Genome Sequencing Center for Infectious Disease"/>
            <person name="Wu L."/>
            <person name="Ma J."/>
        </authorList>
    </citation>
    <scope>NUCLEOTIDE SEQUENCE [LARGE SCALE GENOMIC DNA]</scope>
    <source>
        <strain evidence="11">LMG 29894</strain>
    </source>
</reference>
<dbReference type="CDD" id="cd03469">
    <property type="entry name" value="Rieske_RO_Alpha_N"/>
    <property type="match status" value="1"/>
</dbReference>
<keyword evidence="6" id="KW-0408">Iron</keyword>
<keyword evidence="5 10" id="KW-0560">Oxidoreductase</keyword>
<dbReference type="PANTHER" id="PTHR43756:SF5">
    <property type="entry name" value="CHOLINE MONOOXYGENASE, CHLOROPLASTIC"/>
    <property type="match status" value="1"/>
</dbReference>
<dbReference type="InterPro" id="IPR015881">
    <property type="entry name" value="ARHD_Rieske_2Fe_2S"/>
</dbReference>
<keyword evidence="11" id="KW-1185">Reference proteome</keyword>
<dbReference type="Proteomes" id="UP001595791">
    <property type="component" value="Unassembled WGS sequence"/>
</dbReference>
<keyword evidence="8" id="KW-0520">NAD</keyword>
<comment type="caution">
    <text evidence="10">The sequence shown here is derived from an EMBL/GenBank/DDBJ whole genome shotgun (WGS) entry which is preliminary data.</text>
</comment>
<evidence type="ECO:0000256" key="3">
    <source>
        <dbReference type="ARBA" id="ARBA00022714"/>
    </source>
</evidence>
<dbReference type="InterPro" id="IPR036922">
    <property type="entry name" value="Rieske_2Fe-2S_sf"/>
</dbReference>
<evidence type="ECO:0000256" key="6">
    <source>
        <dbReference type="ARBA" id="ARBA00023004"/>
    </source>
</evidence>
<evidence type="ECO:0000256" key="4">
    <source>
        <dbReference type="ARBA" id="ARBA00022723"/>
    </source>
</evidence>
<evidence type="ECO:0000256" key="8">
    <source>
        <dbReference type="ARBA" id="ARBA00023027"/>
    </source>
</evidence>
<dbReference type="CDD" id="cd00680">
    <property type="entry name" value="RHO_alpha_C"/>
    <property type="match status" value="1"/>
</dbReference>
<keyword evidence="4" id="KW-0479">Metal-binding</keyword>
<evidence type="ECO:0000256" key="2">
    <source>
        <dbReference type="ARBA" id="ARBA00008751"/>
    </source>
</evidence>
<dbReference type="SUPFAM" id="SSF50022">
    <property type="entry name" value="ISP domain"/>
    <property type="match status" value="1"/>
</dbReference>
<evidence type="ECO:0000313" key="10">
    <source>
        <dbReference type="EMBL" id="MFC4160133.1"/>
    </source>
</evidence>
<dbReference type="GO" id="GO:0051213">
    <property type="term" value="F:dioxygenase activity"/>
    <property type="evidence" value="ECO:0007669"/>
    <property type="project" value="UniProtKB-KW"/>
</dbReference>
<comment type="similarity">
    <text evidence="2">Belongs to the bacterial ring-hydroxylating dioxygenase alpha subunit family.</text>
</comment>
<evidence type="ECO:0000256" key="1">
    <source>
        <dbReference type="ARBA" id="ARBA00001962"/>
    </source>
</evidence>
<keyword evidence="7" id="KW-0411">Iron-sulfur</keyword>
<sequence length="340" mass="38989">MHSPPTDIALRDHYWHLLCHRQEVAQPNDFFRLAWLGQEVVVANDQDRLVVFDNVCPHRGARFFLDSAGNAPIVCKYHGWSYRNGSLNIPGRDHFEPCQLDGVDLNHYQVSWCGDFLFASRAPATSLDEQLGELFPLLERISRSITGRQDLNQTVYPCDWKIALENALEPYHVALVHRKSLGLLDLQAGVNTFHGINSVWEAPIGNSRMRRQLSSIRRFFDIDFECEGYISLYLFPFTMLSSTAGYSYSLQHFLPTAKPHETAFTSRLLVSRLAAEVPAETLESFFSSTAQMNRQVFDEDREVCARVVQCDDYMNRFNILSSAEEKIRHFRSVYLQAGKT</sequence>
<evidence type="ECO:0000256" key="5">
    <source>
        <dbReference type="ARBA" id="ARBA00023002"/>
    </source>
</evidence>
<dbReference type="InterPro" id="IPR015879">
    <property type="entry name" value="Ring_hydroxy_dOase_asu_C_dom"/>
</dbReference>